<dbReference type="AlphaFoldDB" id="A0A8J5I9W0"/>
<dbReference type="InterPro" id="IPR003817">
    <property type="entry name" value="PS_Dcarbxylase"/>
</dbReference>
<comment type="cofactor">
    <cofactor evidence="12">
        <name>pyruvate</name>
        <dbReference type="ChEBI" id="CHEBI:15361"/>
    </cofactor>
    <text evidence="12">Binds 1 pyruvoyl group covalently per subunit.</text>
</comment>
<dbReference type="PANTHER" id="PTHR10067">
    <property type="entry name" value="PHOSPHATIDYLSERINE DECARBOXYLASE"/>
    <property type="match status" value="1"/>
</dbReference>
<evidence type="ECO:0000256" key="11">
    <source>
        <dbReference type="ARBA" id="ARBA00023317"/>
    </source>
</evidence>
<evidence type="ECO:0000256" key="13">
    <source>
        <dbReference type="SAM" id="MobiDB-lite"/>
    </source>
</evidence>
<sequence>MLRQAPRRVGLLKSQQRRQFSQHQQQKQHYDNGAASSGNIFSGSWKIPATMGFALIGFLQWQHLNHPTDEERKTHPAAALRRLPGTHTAFEDTMATERQLQSLKLFPYRAASRLWGEVHDKELPSWMREPVYKAWTAVFNCKLDEMKYPLQDYANLGEFFSRPLKEGVRPFDTVPGHLASPVDGTVASIGVVNDSTNVPTLEQIKGARYRLDEFLGNLPSFFTKETSASKGKKMFHCVLYLAPGDYHRIHAPVDWQVEERRHFPGNLFPVNQTAARLIPSLFVENERVALLGEWEHGFFSLTAVGATNVGSIVITKEPEFRTNTVAQDPLVGQCIAKNYGDKVDTTRGEEMAQFKLGSTVVLVFEAPESFQFTIKPGDKVSYCCCSGPFSTVIDSHVHVITQLILGKCIGKVE</sequence>
<comment type="pathway">
    <text evidence="1">Lipid metabolism.</text>
</comment>
<evidence type="ECO:0000313" key="15">
    <source>
        <dbReference type="Proteomes" id="UP000709295"/>
    </source>
</evidence>
<keyword evidence="2 12" id="KW-0444">Lipid biosynthesis</keyword>
<reference evidence="14" key="1">
    <citation type="submission" date="2021-01" db="EMBL/GenBank/DDBJ databases">
        <title>Phytophthora aleatoria, a newly-described species from Pinus radiata is distinct from Phytophthora cactorum isolates based on comparative genomics.</title>
        <authorList>
            <person name="Mcdougal R."/>
            <person name="Panda P."/>
            <person name="Williams N."/>
            <person name="Studholme D.J."/>
        </authorList>
    </citation>
    <scope>NUCLEOTIDE SEQUENCE</scope>
    <source>
        <strain evidence="14">NZFS 4037</strain>
    </source>
</reference>
<dbReference type="PANTHER" id="PTHR10067:SF6">
    <property type="entry name" value="PHOSPHATIDYLSERINE DECARBOXYLASE PROENZYME, MITOCHONDRIAL"/>
    <property type="match status" value="1"/>
</dbReference>
<evidence type="ECO:0000256" key="9">
    <source>
        <dbReference type="ARBA" id="ARBA00023239"/>
    </source>
</evidence>
<organism evidence="14 15">
    <name type="scientific">Phytophthora aleatoria</name>
    <dbReference type="NCBI Taxonomy" id="2496075"/>
    <lineage>
        <taxon>Eukaryota</taxon>
        <taxon>Sar</taxon>
        <taxon>Stramenopiles</taxon>
        <taxon>Oomycota</taxon>
        <taxon>Peronosporomycetes</taxon>
        <taxon>Peronosporales</taxon>
        <taxon>Peronosporaceae</taxon>
        <taxon>Phytophthora</taxon>
    </lineage>
</organism>
<dbReference type="Pfam" id="PF02666">
    <property type="entry name" value="PS_Dcarbxylase"/>
    <property type="match status" value="1"/>
</dbReference>
<feature type="site" description="Cleavage (non-hydrolytic); by autocatalysis" evidence="12">
    <location>
        <begin position="357"/>
        <end position="358"/>
    </location>
</feature>
<proteinExistence type="inferred from homology"/>
<feature type="active site" description="Charge relay system; for autoendoproteolytic cleavage activity" evidence="12">
    <location>
        <position position="183"/>
    </location>
</feature>
<evidence type="ECO:0000256" key="5">
    <source>
        <dbReference type="ARBA" id="ARBA00022989"/>
    </source>
</evidence>
<dbReference type="HAMAP" id="MF_03208">
    <property type="entry name" value="PS_decarb_PSD_B_type1_euk"/>
    <property type="match status" value="1"/>
</dbReference>
<comment type="similarity">
    <text evidence="12">Belongs to the phosphatidylserine decarboxylase family. PSD-B subfamily. Eukaryotic type I sub-subfamily.</text>
</comment>
<feature type="region of interest" description="Disordered" evidence="13">
    <location>
        <begin position="1"/>
        <end position="34"/>
    </location>
</feature>
<comment type="subcellular location">
    <molecule>Phosphatidylserine decarboxylase beta chain</molecule>
    <subcellularLocation>
        <location evidence="12">Mitochondrion inner membrane</location>
        <topology evidence="12">Single-pass membrane protein</topology>
        <orientation evidence="12">Intermembrane side</orientation>
    </subcellularLocation>
</comment>
<comment type="catalytic activity">
    <reaction evidence="12">
        <text>a 1,2-diacyl-sn-glycero-3-phospho-L-serine + H(+) = a 1,2-diacyl-sn-glycero-3-phosphoethanolamine + CO2</text>
        <dbReference type="Rhea" id="RHEA:20828"/>
        <dbReference type="ChEBI" id="CHEBI:15378"/>
        <dbReference type="ChEBI" id="CHEBI:16526"/>
        <dbReference type="ChEBI" id="CHEBI:57262"/>
        <dbReference type="ChEBI" id="CHEBI:64612"/>
        <dbReference type="EC" id="4.1.1.65"/>
    </reaction>
</comment>
<comment type="PTM">
    <text evidence="12">Is synthesized initially as an inactive proenzyme. Formation of the active enzyme involves a self-maturation process in which the active site pyruvoyl group is generated from an internal serine residue via an autocatalytic post-translational modification. Two non-identical subunits are generated from the proenzyme in this reaction, and the pyruvate is formed at the N-terminus of the alpha chain, which is derived from the carboxyl end of the proenzyme. The autoendoproteolytic cleavage occurs by a canonical serine protease mechanism, in which the side chain hydroxyl group of the serine supplies its oxygen atom to form the C-terminus of the beta chain, while the remainder of the serine residue undergoes an oxidative deamination to produce ammonia and the pyruvoyl prosthetic group on the alpha chain. During this reaction, the Ser that is part of the protease active site of the proenzyme becomes the pyruvoyl prosthetic group, which constitutes an essential element of the active site of the mature decarboxylase.</text>
</comment>
<accession>A0A8J5I9W0</accession>
<comment type="caution">
    <text evidence="14">The sequence shown here is derived from an EMBL/GenBank/DDBJ whole genome shotgun (WGS) entry which is preliminary data.</text>
</comment>
<evidence type="ECO:0000256" key="2">
    <source>
        <dbReference type="ARBA" id="ARBA00022516"/>
    </source>
</evidence>
<comment type="pathway">
    <text evidence="12">Phospholipid metabolism; phosphatidylethanolamine biosynthesis; phosphatidylethanolamine from CDP-diacylglycerol: step 2/2.</text>
</comment>
<evidence type="ECO:0000256" key="8">
    <source>
        <dbReference type="ARBA" id="ARBA00023209"/>
    </source>
</evidence>
<keyword evidence="15" id="KW-1185">Reference proteome</keyword>
<evidence type="ECO:0000256" key="12">
    <source>
        <dbReference type="HAMAP-Rule" id="MF_03208"/>
    </source>
</evidence>
<feature type="chain" id="PRO_5035347432" description="Phosphatidylserine decarboxylase alpha chain" evidence="12">
    <location>
        <begin position="358"/>
        <end position="413"/>
    </location>
</feature>
<evidence type="ECO:0000256" key="4">
    <source>
        <dbReference type="ARBA" id="ARBA00022793"/>
    </source>
</evidence>
<evidence type="ECO:0000256" key="3">
    <source>
        <dbReference type="ARBA" id="ARBA00022692"/>
    </source>
</evidence>
<feature type="active site" description="Charge relay system; for autoendoproteolytic cleavage activity" evidence="12">
    <location>
        <position position="250"/>
    </location>
</feature>
<keyword evidence="4 12" id="KW-0210">Decarboxylase</keyword>
<keyword evidence="8 12" id="KW-0594">Phospholipid biosynthesis</keyword>
<evidence type="ECO:0000313" key="14">
    <source>
        <dbReference type="EMBL" id="KAG6943097.1"/>
    </source>
</evidence>
<evidence type="ECO:0000256" key="1">
    <source>
        <dbReference type="ARBA" id="ARBA00005189"/>
    </source>
</evidence>
<keyword evidence="3 12" id="KW-0812">Transmembrane</keyword>
<feature type="topological domain" description="Mitochondrial intermembrane" evidence="12">
    <location>
        <begin position="67"/>
        <end position="413"/>
    </location>
</feature>
<comment type="subcellular location">
    <molecule>Phosphatidylserine decarboxylase alpha chain</molecule>
    <subcellularLocation>
        <location evidence="12">Mitochondrion inner membrane</location>
        <topology evidence="12">Peripheral membrane protein</topology>
        <orientation evidence="12">Intermembrane side</orientation>
    </subcellularLocation>
    <text evidence="12">Anchored to the mitochondrial inner membrane through its interaction with the integral membrane beta chain.</text>
</comment>
<dbReference type="EMBL" id="JAENGY010002848">
    <property type="protein sequence ID" value="KAG6943097.1"/>
    <property type="molecule type" value="Genomic_DNA"/>
</dbReference>
<keyword evidence="11 12" id="KW-0670">Pyruvate</keyword>
<feature type="modified residue" description="Pyruvic acid (Ser); by autocatalysis" evidence="12">
    <location>
        <position position="358"/>
    </location>
</feature>
<keyword evidence="7 12" id="KW-0472">Membrane</keyword>
<dbReference type="UniPathway" id="UPA00558">
    <property type="reaction ID" value="UER00616"/>
</dbReference>
<evidence type="ECO:0000256" key="7">
    <source>
        <dbReference type="ARBA" id="ARBA00023136"/>
    </source>
</evidence>
<gene>
    <name evidence="14" type="ORF">JG688_00017783</name>
</gene>
<dbReference type="NCBIfam" id="TIGR00163">
    <property type="entry name" value="PS_decarb"/>
    <property type="match status" value="1"/>
</dbReference>
<comment type="subunit">
    <text evidence="12">Heterodimer of a large membrane-associated beta subunit and a small pyruvoyl-containing alpha subunit.</text>
</comment>
<keyword evidence="6 12" id="KW-0443">Lipid metabolism</keyword>
<feature type="chain" id="PRO_5035347431" description="Phosphatidylserine decarboxylase beta chain" evidence="12">
    <location>
        <begin position="1"/>
        <end position="357"/>
    </location>
</feature>
<dbReference type="GO" id="GO:0016540">
    <property type="term" value="P:protein autoprocessing"/>
    <property type="evidence" value="ECO:0007669"/>
    <property type="project" value="UniProtKB-UniRule"/>
</dbReference>
<evidence type="ECO:0000256" key="10">
    <source>
        <dbReference type="ARBA" id="ARBA00023264"/>
    </source>
</evidence>
<dbReference type="InterPro" id="IPR033177">
    <property type="entry name" value="PSD-B"/>
</dbReference>
<feature type="compositionally biased region" description="Low complexity" evidence="13">
    <location>
        <begin position="13"/>
        <end position="27"/>
    </location>
</feature>
<feature type="active site" description="Schiff-base intermediate with substrate; via pyruvic acid; for decarboxylase activity" evidence="12">
    <location>
        <position position="358"/>
    </location>
</feature>
<dbReference type="GO" id="GO:0006646">
    <property type="term" value="P:phosphatidylethanolamine biosynthetic process"/>
    <property type="evidence" value="ECO:0007669"/>
    <property type="project" value="UniProtKB-UniRule"/>
</dbReference>
<protein>
    <recommendedName>
        <fullName evidence="12">Phosphatidylserine decarboxylase proenzyme, mitochondrial</fullName>
        <ecNumber evidence="12">4.1.1.65</ecNumber>
    </recommendedName>
    <component>
        <recommendedName>
            <fullName evidence="12">Phosphatidylserine decarboxylase beta chain</fullName>
        </recommendedName>
    </component>
    <component>
        <recommendedName>
            <fullName evidence="12">Phosphatidylserine decarboxylase alpha chain</fullName>
        </recommendedName>
    </component>
</protein>
<dbReference type="GO" id="GO:0005743">
    <property type="term" value="C:mitochondrial inner membrane"/>
    <property type="evidence" value="ECO:0007669"/>
    <property type="project" value="UniProtKB-SubCell"/>
</dbReference>
<keyword evidence="12" id="KW-0865">Zymogen</keyword>
<keyword evidence="10 12" id="KW-1208">Phospholipid metabolism</keyword>
<keyword evidence="12" id="KW-0496">Mitochondrion</keyword>
<name>A0A8J5I9W0_9STRA</name>
<keyword evidence="5 12" id="KW-1133">Transmembrane helix</keyword>
<comment type="function">
    <text evidence="12">Catalyzes the formation of phosphatidylethanolamine (PtdEtn) from phosphatidylserine (PtdSer). Plays a central role in phospholipid metabolism and in the interorganelle trafficking of phosphatidylserine.</text>
</comment>
<evidence type="ECO:0000256" key="6">
    <source>
        <dbReference type="ARBA" id="ARBA00023098"/>
    </source>
</evidence>
<dbReference type="InterPro" id="IPR033661">
    <property type="entry name" value="PSD_type1_euk"/>
</dbReference>
<dbReference type="Proteomes" id="UP000709295">
    <property type="component" value="Unassembled WGS sequence"/>
</dbReference>
<dbReference type="EC" id="4.1.1.65" evidence="12"/>
<keyword evidence="9 12" id="KW-0456">Lyase</keyword>
<feature type="topological domain" description="Mitochondrial matrix" evidence="12">
    <location>
        <begin position="1"/>
        <end position="47"/>
    </location>
</feature>
<dbReference type="GO" id="GO:0004609">
    <property type="term" value="F:phosphatidylserine decarboxylase activity"/>
    <property type="evidence" value="ECO:0007669"/>
    <property type="project" value="UniProtKB-UniRule"/>
</dbReference>
<keyword evidence="12" id="KW-0999">Mitochondrion inner membrane</keyword>
<feature type="active site" description="Charge relay system; for autoendoproteolytic cleavage activity" evidence="12">
    <location>
        <position position="358"/>
    </location>
</feature>